<keyword evidence="1" id="KW-1133">Transmembrane helix</keyword>
<evidence type="ECO:0000256" key="1">
    <source>
        <dbReference type="SAM" id="Phobius"/>
    </source>
</evidence>
<protein>
    <submittedName>
        <fullName evidence="2">Uncharacterized protein</fullName>
    </submittedName>
</protein>
<feature type="transmembrane region" description="Helical" evidence="1">
    <location>
        <begin position="21"/>
        <end position="39"/>
    </location>
</feature>
<accession>A0A481Z8J1</accession>
<keyword evidence="1" id="KW-0472">Membrane</keyword>
<sequence>MPLQTVFTAGLNDAGELQLNIFTLLVFSIIFGWLLVSVWLRVLENFSFETLGLDSRSTIHAIIIAVLASSFFFAFIWMIDRYDIVPASSAAASLGGASAGLLSSDVTGTNNVITNQIVNTNRLGHPIVITPLSIF</sequence>
<proteinExistence type="predicted"/>
<feature type="transmembrane region" description="Helical" evidence="1">
    <location>
        <begin position="59"/>
        <end position="79"/>
    </location>
</feature>
<gene>
    <name evidence="2" type="ORF">LCPAC302_00490</name>
</gene>
<organism evidence="2">
    <name type="scientific">Pithovirus LCPAC302</name>
    <dbReference type="NCBI Taxonomy" id="2506593"/>
    <lineage>
        <taxon>Viruses</taxon>
        <taxon>Pithoviruses</taxon>
    </lineage>
</organism>
<dbReference type="EMBL" id="MK500537">
    <property type="protein sequence ID" value="QBK91429.1"/>
    <property type="molecule type" value="Genomic_DNA"/>
</dbReference>
<evidence type="ECO:0000313" key="2">
    <source>
        <dbReference type="EMBL" id="QBK91429.1"/>
    </source>
</evidence>
<keyword evidence="1" id="KW-0812">Transmembrane</keyword>
<reference evidence="2" key="1">
    <citation type="journal article" date="2019" name="MBio">
        <title>Virus Genomes from Deep Sea Sediments Expand the Ocean Megavirome and Support Independent Origins of Viral Gigantism.</title>
        <authorList>
            <person name="Backstrom D."/>
            <person name="Yutin N."/>
            <person name="Jorgensen S.L."/>
            <person name="Dharamshi J."/>
            <person name="Homa F."/>
            <person name="Zaremba-Niedwiedzka K."/>
            <person name="Spang A."/>
            <person name="Wolf Y.I."/>
            <person name="Koonin E.V."/>
            <person name="Ettema T.J."/>
        </authorList>
    </citation>
    <scope>NUCLEOTIDE SEQUENCE</scope>
</reference>
<name>A0A481Z8J1_9VIRU</name>